<dbReference type="Proteomes" id="UP000318667">
    <property type="component" value="Unassembled WGS sequence"/>
</dbReference>
<dbReference type="GO" id="GO:0051213">
    <property type="term" value="F:dioxygenase activity"/>
    <property type="evidence" value="ECO:0007669"/>
    <property type="project" value="UniProtKB-KW"/>
</dbReference>
<comment type="caution">
    <text evidence="2">The sequence shown here is derived from an EMBL/GenBank/DDBJ whole genome shotgun (WGS) entry which is preliminary data.</text>
</comment>
<dbReference type="AlphaFoldDB" id="A0A562JWY1"/>
<evidence type="ECO:0000259" key="1">
    <source>
        <dbReference type="PROSITE" id="PS51819"/>
    </source>
</evidence>
<evidence type="ECO:0000313" key="2">
    <source>
        <dbReference type="EMBL" id="TWH87667.1"/>
    </source>
</evidence>
<dbReference type="PROSITE" id="PS51819">
    <property type="entry name" value="VOC"/>
    <property type="match status" value="1"/>
</dbReference>
<dbReference type="Pfam" id="PF00903">
    <property type="entry name" value="Glyoxalase"/>
    <property type="match status" value="1"/>
</dbReference>
<sequence>MSGIFKRIDTVFLQVGDFEKAIDWYSTVLDFPVRWKDGLSGYAALEIGETPLTLVRSSKEVKERKDSHISFNFFVDDIEKARRHLLQHKVKAEQIQDDGTVKWFEFEDLDGNKLGVCHFSE</sequence>
<dbReference type="EMBL" id="VLKI01000004">
    <property type="protein sequence ID" value="TWH87667.1"/>
    <property type="molecule type" value="Genomic_DNA"/>
</dbReference>
<protein>
    <submittedName>
        <fullName evidence="2">Glyoxalase/bleomycin resistance protein/dioxygenase superfamily protein</fullName>
    </submittedName>
</protein>
<feature type="domain" description="VOC" evidence="1">
    <location>
        <begin position="7"/>
        <end position="119"/>
    </location>
</feature>
<dbReference type="OrthoDB" id="2184229at2"/>
<dbReference type="GeneID" id="65403118"/>
<keyword evidence="2" id="KW-0223">Dioxygenase</keyword>
<keyword evidence="2" id="KW-0560">Oxidoreductase</keyword>
<accession>A0A562JWY1</accession>
<evidence type="ECO:0000313" key="3">
    <source>
        <dbReference type="Proteomes" id="UP000318667"/>
    </source>
</evidence>
<dbReference type="InterPro" id="IPR037523">
    <property type="entry name" value="VOC_core"/>
</dbReference>
<dbReference type="RefSeq" id="WP_144542148.1">
    <property type="nucleotide sequence ID" value="NZ_CBCSDC010000001.1"/>
</dbReference>
<reference evidence="2 3" key="1">
    <citation type="journal article" date="2015" name="Stand. Genomic Sci.">
        <title>Genomic Encyclopedia of Bacterial and Archaeal Type Strains, Phase III: the genomes of soil and plant-associated and newly described type strains.</title>
        <authorList>
            <person name="Whitman W.B."/>
            <person name="Woyke T."/>
            <person name="Klenk H.P."/>
            <person name="Zhou Y."/>
            <person name="Lilburn T.G."/>
            <person name="Beck B.J."/>
            <person name="De Vos P."/>
            <person name="Vandamme P."/>
            <person name="Eisen J.A."/>
            <person name="Garrity G."/>
            <person name="Hugenholtz P."/>
            <person name="Kyrpides N.C."/>
        </authorList>
    </citation>
    <scope>NUCLEOTIDE SEQUENCE [LARGE SCALE GENOMIC DNA]</scope>
    <source>
        <strain evidence="2 3">CGMCC 1.10115</strain>
    </source>
</reference>
<keyword evidence="3" id="KW-1185">Reference proteome</keyword>
<dbReference type="Gene3D" id="3.10.180.10">
    <property type="entry name" value="2,3-Dihydroxybiphenyl 1,2-Dioxygenase, domain 1"/>
    <property type="match status" value="1"/>
</dbReference>
<proteinExistence type="predicted"/>
<dbReference type="InterPro" id="IPR004360">
    <property type="entry name" value="Glyas_Fos-R_dOase_dom"/>
</dbReference>
<dbReference type="InterPro" id="IPR029068">
    <property type="entry name" value="Glyas_Bleomycin-R_OHBP_Dase"/>
</dbReference>
<name>A0A562JWY1_9BACI</name>
<dbReference type="SUPFAM" id="SSF54593">
    <property type="entry name" value="Glyoxalase/Bleomycin resistance protein/Dihydroxybiphenyl dioxygenase"/>
    <property type="match status" value="1"/>
</dbReference>
<gene>
    <name evidence="2" type="ORF">IQ19_01910</name>
</gene>
<organism evidence="2 3">
    <name type="scientific">Cytobacillus oceanisediminis</name>
    <dbReference type="NCBI Taxonomy" id="665099"/>
    <lineage>
        <taxon>Bacteria</taxon>
        <taxon>Bacillati</taxon>
        <taxon>Bacillota</taxon>
        <taxon>Bacilli</taxon>
        <taxon>Bacillales</taxon>
        <taxon>Bacillaceae</taxon>
        <taxon>Cytobacillus</taxon>
    </lineage>
</organism>